<name>M5UA64_9BACT</name>
<evidence type="ECO:0000313" key="1">
    <source>
        <dbReference type="EMBL" id="EMI54721.1"/>
    </source>
</evidence>
<dbReference type="PATRIC" id="fig|1263870.3.peg.4068"/>
<gene>
    <name evidence="1" type="ORF">RSSM_03837</name>
</gene>
<reference evidence="1 2" key="1">
    <citation type="journal article" date="2013" name="Mar. Genomics">
        <title>Expression of sulfatases in Rhodopirellula baltica and the diversity of sulfatases in the genus Rhodopirellula.</title>
        <authorList>
            <person name="Wegner C.E."/>
            <person name="Richter-Heitmann T."/>
            <person name="Klindworth A."/>
            <person name="Klockow C."/>
            <person name="Richter M."/>
            <person name="Achstetter T."/>
            <person name="Glockner F.O."/>
            <person name="Harder J."/>
        </authorList>
    </citation>
    <scope>NUCLEOTIDE SEQUENCE [LARGE SCALE GENOMIC DNA]</scope>
    <source>
        <strain evidence="1 2">SM41</strain>
    </source>
</reference>
<dbReference type="AlphaFoldDB" id="M5UA64"/>
<comment type="caution">
    <text evidence="1">The sequence shown here is derived from an EMBL/GenBank/DDBJ whole genome shotgun (WGS) entry which is preliminary data.</text>
</comment>
<organism evidence="1 2">
    <name type="scientific">Rhodopirellula sallentina SM41</name>
    <dbReference type="NCBI Taxonomy" id="1263870"/>
    <lineage>
        <taxon>Bacteria</taxon>
        <taxon>Pseudomonadati</taxon>
        <taxon>Planctomycetota</taxon>
        <taxon>Planctomycetia</taxon>
        <taxon>Pirellulales</taxon>
        <taxon>Pirellulaceae</taxon>
        <taxon>Rhodopirellula</taxon>
    </lineage>
</organism>
<sequence length="46" mass="4867">MRLNSSTNDSPFCSGIIIGPTARPLCVTMAWDGFGGRLLLTVKLVG</sequence>
<dbReference type="Proteomes" id="UP000011885">
    <property type="component" value="Unassembled WGS sequence"/>
</dbReference>
<accession>M5UA64</accession>
<protein>
    <submittedName>
        <fullName evidence="1">Uncharacterized protein</fullName>
    </submittedName>
</protein>
<proteinExistence type="predicted"/>
<evidence type="ECO:0000313" key="2">
    <source>
        <dbReference type="Proteomes" id="UP000011885"/>
    </source>
</evidence>
<dbReference type="EMBL" id="ANOH01000263">
    <property type="protein sequence ID" value="EMI54721.1"/>
    <property type="molecule type" value="Genomic_DNA"/>
</dbReference>
<keyword evidence="2" id="KW-1185">Reference proteome</keyword>